<sequence>MDDSKLLDATSMYFEDICYARMKVRDNVIEYGPYKYGERIEVVDEGNHNYSILFDKKHLIVKDESIYFSDICTDIQKLYIKKHNNLYILSNGTFGAMLSKRKTNRFPVYNLVPSTIEEASPVSFQ</sequence>
<organism evidence="1 2">
    <name type="scientific">Smittium megazygosporum</name>
    <dbReference type="NCBI Taxonomy" id="133381"/>
    <lineage>
        <taxon>Eukaryota</taxon>
        <taxon>Fungi</taxon>
        <taxon>Fungi incertae sedis</taxon>
        <taxon>Zoopagomycota</taxon>
        <taxon>Kickxellomycotina</taxon>
        <taxon>Harpellomycetes</taxon>
        <taxon>Harpellales</taxon>
        <taxon>Legeriomycetaceae</taxon>
        <taxon>Smittium</taxon>
    </lineage>
</organism>
<protein>
    <submittedName>
        <fullName evidence="1">Uncharacterized protein</fullName>
    </submittedName>
</protein>
<proteinExistence type="predicted"/>
<accession>A0A2T9XYW4</accession>
<evidence type="ECO:0000313" key="1">
    <source>
        <dbReference type="EMBL" id="PVU85289.1"/>
    </source>
</evidence>
<evidence type="ECO:0000313" key="2">
    <source>
        <dbReference type="Proteomes" id="UP000245609"/>
    </source>
</evidence>
<dbReference type="AlphaFoldDB" id="A0A2T9XYW4"/>
<reference evidence="1 2" key="1">
    <citation type="journal article" date="2018" name="MBio">
        <title>Comparative Genomics Reveals the Core Gene Toolbox for the Fungus-Insect Symbiosis.</title>
        <authorList>
            <person name="Wang Y."/>
            <person name="Stata M."/>
            <person name="Wang W."/>
            <person name="Stajich J.E."/>
            <person name="White M.M."/>
            <person name="Moncalvo J.M."/>
        </authorList>
    </citation>
    <scope>NUCLEOTIDE SEQUENCE [LARGE SCALE GENOMIC DNA]</scope>
    <source>
        <strain evidence="1 2">SC-DP-2</strain>
    </source>
</reference>
<comment type="caution">
    <text evidence="1">The sequence shown here is derived from an EMBL/GenBank/DDBJ whole genome shotgun (WGS) entry which is preliminary data.</text>
</comment>
<keyword evidence="2" id="KW-1185">Reference proteome</keyword>
<dbReference type="Proteomes" id="UP000245609">
    <property type="component" value="Unassembled WGS sequence"/>
</dbReference>
<dbReference type="EMBL" id="MBFS01003691">
    <property type="protein sequence ID" value="PVU85289.1"/>
    <property type="molecule type" value="Genomic_DNA"/>
</dbReference>
<name>A0A2T9XYW4_9FUNG</name>
<gene>
    <name evidence="1" type="ORF">BB560_007078</name>
</gene>